<dbReference type="NCBIfam" id="TIGR00215">
    <property type="entry name" value="lpxB"/>
    <property type="match status" value="1"/>
</dbReference>
<comment type="caution">
    <text evidence="12">The sequence shown here is derived from an EMBL/GenBank/DDBJ whole genome shotgun (WGS) entry which is preliminary data.</text>
</comment>
<keyword evidence="9 11" id="KW-0443">Lipid metabolism</keyword>
<dbReference type="EC" id="2.4.1.182" evidence="3 11"/>
<evidence type="ECO:0000256" key="1">
    <source>
        <dbReference type="ARBA" id="ARBA00002056"/>
    </source>
</evidence>
<dbReference type="HAMAP" id="MF_00392">
    <property type="entry name" value="LpxB"/>
    <property type="match status" value="1"/>
</dbReference>
<keyword evidence="8 11" id="KW-0808">Transferase</keyword>
<evidence type="ECO:0000256" key="8">
    <source>
        <dbReference type="ARBA" id="ARBA00022679"/>
    </source>
</evidence>
<keyword evidence="6 11" id="KW-0441">Lipid A biosynthesis</keyword>
<evidence type="ECO:0000256" key="6">
    <source>
        <dbReference type="ARBA" id="ARBA00022556"/>
    </source>
</evidence>
<evidence type="ECO:0000313" key="12">
    <source>
        <dbReference type="EMBL" id="MDT0582741.1"/>
    </source>
</evidence>
<dbReference type="PANTHER" id="PTHR30372:SF4">
    <property type="entry name" value="LIPID-A-DISACCHARIDE SYNTHASE, MITOCHONDRIAL-RELATED"/>
    <property type="match status" value="1"/>
</dbReference>
<evidence type="ECO:0000256" key="7">
    <source>
        <dbReference type="ARBA" id="ARBA00022676"/>
    </source>
</evidence>
<evidence type="ECO:0000256" key="10">
    <source>
        <dbReference type="ARBA" id="ARBA00048975"/>
    </source>
</evidence>
<evidence type="ECO:0000256" key="3">
    <source>
        <dbReference type="ARBA" id="ARBA00012687"/>
    </source>
</evidence>
<keyword evidence="5 11" id="KW-0444">Lipid biosynthesis</keyword>
<dbReference type="InterPro" id="IPR003835">
    <property type="entry name" value="Glyco_trans_19"/>
</dbReference>
<gene>
    <name evidence="11 12" type="primary">lpxB</name>
    <name evidence="12" type="ORF">RM544_09315</name>
</gene>
<dbReference type="GO" id="GO:0016020">
    <property type="term" value="C:membrane"/>
    <property type="evidence" value="ECO:0007669"/>
    <property type="project" value="GOC"/>
</dbReference>
<dbReference type="RefSeq" id="WP_311361519.1">
    <property type="nucleotide sequence ID" value="NZ_JAVRIE010000003.1"/>
</dbReference>
<dbReference type="PANTHER" id="PTHR30372">
    <property type="entry name" value="LIPID-A-DISACCHARIDE SYNTHASE"/>
    <property type="match status" value="1"/>
</dbReference>
<sequence>MTTQKPLKIGIVAGEPSGDTLAAGFMAQLQKRYPDAIFEGIGGKNLKALGLHSLFDMEELSVMGLVEVLKHLPRLLHIRKTVTQHFIDNPPDIYIGVDAPDFNLGVETKLKQKGIKTVHYVSPTVWAWREKRIHKIAKATHLVLGIFPFEADIYKKYQVPYQYVGHTMADSIALEPNQQVMREQFGLSSEDQVLAILPGSRAREVDSLLPDFMATAALVKQDIPELKVMIPAANEARERQIKDLLVSLDTKMESIVTSSSARDVMIASNAVLLASGTATLEAMLCKKPMLVAYKMSKLTHMIMKRLYKPDYFSLPNILANEELVTELLQEDVNPENMASYISALLKSDNSALIARFTDLHRNLQLHADEQAAKAIADLIEV</sequence>
<accession>A0AAW8R3J6</accession>
<dbReference type="GO" id="GO:0009245">
    <property type="term" value="P:lipid A biosynthetic process"/>
    <property type="evidence" value="ECO:0007669"/>
    <property type="project" value="UniProtKB-UniRule"/>
</dbReference>
<comment type="similarity">
    <text evidence="2 11">Belongs to the LpxB family.</text>
</comment>
<evidence type="ECO:0000256" key="2">
    <source>
        <dbReference type="ARBA" id="ARBA00007868"/>
    </source>
</evidence>
<dbReference type="Pfam" id="PF02684">
    <property type="entry name" value="LpxB"/>
    <property type="match status" value="1"/>
</dbReference>
<comment type="function">
    <text evidence="1 11">Condensation of UDP-2,3-diacylglucosamine and 2,3-diacylglucosamine-1-phosphate to form lipid A disaccharide, a precursor of lipid A, a phosphorylated glycolipid that anchors the lipopolysaccharide to the outer membrane of the cell.</text>
</comment>
<evidence type="ECO:0000256" key="9">
    <source>
        <dbReference type="ARBA" id="ARBA00023098"/>
    </source>
</evidence>
<dbReference type="Proteomes" id="UP001249020">
    <property type="component" value="Unassembled WGS sequence"/>
</dbReference>
<comment type="catalytic activity">
    <reaction evidence="10 11">
        <text>a lipid X + a UDP-2-N,3-O-bis[(3R)-3-hydroxyacyl]-alpha-D-glucosamine = a lipid A disaccharide + UDP + H(+)</text>
        <dbReference type="Rhea" id="RHEA:67828"/>
        <dbReference type="ChEBI" id="CHEBI:15378"/>
        <dbReference type="ChEBI" id="CHEBI:58223"/>
        <dbReference type="ChEBI" id="CHEBI:137748"/>
        <dbReference type="ChEBI" id="CHEBI:176338"/>
        <dbReference type="ChEBI" id="CHEBI:176343"/>
        <dbReference type="EC" id="2.4.1.182"/>
    </reaction>
</comment>
<comment type="pathway">
    <text evidence="11">Bacterial outer membrane biogenesis; LPS lipid A biosynthesis.</text>
</comment>
<keyword evidence="13" id="KW-1185">Reference proteome</keyword>
<keyword evidence="7 11" id="KW-0328">Glycosyltransferase</keyword>
<reference evidence="12 13" key="1">
    <citation type="submission" date="2023-09" db="EMBL/GenBank/DDBJ databases">
        <authorList>
            <person name="Rey-Velasco X."/>
        </authorList>
    </citation>
    <scope>NUCLEOTIDE SEQUENCE [LARGE SCALE GENOMIC DNA]</scope>
    <source>
        <strain evidence="12 13">W409</strain>
    </source>
</reference>
<dbReference type="SUPFAM" id="SSF53756">
    <property type="entry name" value="UDP-Glycosyltransferase/glycogen phosphorylase"/>
    <property type="match status" value="1"/>
</dbReference>
<dbReference type="GO" id="GO:0005543">
    <property type="term" value="F:phospholipid binding"/>
    <property type="evidence" value="ECO:0007669"/>
    <property type="project" value="TreeGrafter"/>
</dbReference>
<evidence type="ECO:0000313" key="13">
    <source>
        <dbReference type="Proteomes" id="UP001249020"/>
    </source>
</evidence>
<dbReference type="EMBL" id="JAVRIE010000003">
    <property type="protein sequence ID" value="MDT0582741.1"/>
    <property type="molecule type" value="Genomic_DNA"/>
</dbReference>
<name>A0AAW8R3J6_9ALTE</name>
<evidence type="ECO:0000256" key="11">
    <source>
        <dbReference type="HAMAP-Rule" id="MF_00392"/>
    </source>
</evidence>
<dbReference type="AlphaFoldDB" id="A0AAW8R3J6"/>
<protein>
    <recommendedName>
        <fullName evidence="4 11">Lipid-A-disaccharide synthase</fullName>
        <ecNumber evidence="3 11">2.4.1.182</ecNumber>
    </recommendedName>
</protein>
<proteinExistence type="inferred from homology"/>
<evidence type="ECO:0000256" key="4">
    <source>
        <dbReference type="ARBA" id="ARBA00020902"/>
    </source>
</evidence>
<evidence type="ECO:0000256" key="5">
    <source>
        <dbReference type="ARBA" id="ARBA00022516"/>
    </source>
</evidence>
<organism evidence="12 13">
    <name type="scientific">Brumicola blandensis</name>
    <dbReference type="NCBI Taxonomy" id="3075611"/>
    <lineage>
        <taxon>Bacteria</taxon>
        <taxon>Pseudomonadati</taxon>
        <taxon>Pseudomonadota</taxon>
        <taxon>Gammaproteobacteria</taxon>
        <taxon>Alteromonadales</taxon>
        <taxon>Alteromonadaceae</taxon>
        <taxon>Brumicola</taxon>
    </lineage>
</organism>
<dbReference type="GO" id="GO:0008915">
    <property type="term" value="F:lipid-A-disaccharide synthase activity"/>
    <property type="evidence" value="ECO:0007669"/>
    <property type="project" value="UniProtKB-UniRule"/>
</dbReference>